<proteinExistence type="predicted"/>
<dbReference type="AlphaFoldDB" id="A0AAD6X2D3"/>
<keyword evidence="3" id="KW-1185">Reference proteome</keyword>
<dbReference type="Proteomes" id="UP001218188">
    <property type="component" value="Unassembled WGS sequence"/>
</dbReference>
<evidence type="ECO:0000256" key="1">
    <source>
        <dbReference type="SAM" id="SignalP"/>
    </source>
</evidence>
<gene>
    <name evidence="2" type="ORF">C8F04DRAFT_1233162</name>
</gene>
<feature type="signal peptide" evidence="1">
    <location>
        <begin position="1"/>
        <end position="17"/>
    </location>
</feature>
<evidence type="ECO:0000313" key="2">
    <source>
        <dbReference type="EMBL" id="KAJ7036383.1"/>
    </source>
</evidence>
<accession>A0AAD6X2D3</accession>
<comment type="caution">
    <text evidence="2">The sequence shown here is derived from an EMBL/GenBank/DDBJ whole genome shotgun (WGS) entry which is preliminary data.</text>
</comment>
<evidence type="ECO:0000313" key="3">
    <source>
        <dbReference type="Proteomes" id="UP001218188"/>
    </source>
</evidence>
<protein>
    <submittedName>
        <fullName evidence="2">Uncharacterized protein</fullName>
    </submittedName>
</protein>
<reference evidence="2" key="1">
    <citation type="submission" date="2023-03" db="EMBL/GenBank/DDBJ databases">
        <title>Massive genome expansion in bonnet fungi (Mycena s.s.) driven by repeated elements and novel gene families across ecological guilds.</title>
        <authorList>
            <consortium name="Lawrence Berkeley National Laboratory"/>
            <person name="Harder C.B."/>
            <person name="Miyauchi S."/>
            <person name="Viragh M."/>
            <person name="Kuo A."/>
            <person name="Thoen E."/>
            <person name="Andreopoulos B."/>
            <person name="Lu D."/>
            <person name="Skrede I."/>
            <person name="Drula E."/>
            <person name="Henrissat B."/>
            <person name="Morin E."/>
            <person name="Kohler A."/>
            <person name="Barry K."/>
            <person name="LaButti K."/>
            <person name="Morin E."/>
            <person name="Salamov A."/>
            <person name="Lipzen A."/>
            <person name="Mereny Z."/>
            <person name="Hegedus B."/>
            <person name="Baldrian P."/>
            <person name="Stursova M."/>
            <person name="Weitz H."/>
            <person name="Taylor A."/>
            <person name="Grigoriev I.V."/>
            <person name="Nagy L.G."/>
            <person name="Martin F."/>
            <person name="Kauserud H."/>
        </authorList>
    </citation>
    <scope>NUCLEOTIDE SEQUENCE</scope>
    <source>
        <strain evidence="2">CBHHK200</strain>
    </source>
</reference>
<keyword evidence="1" id="KW-0732">Signal</keyword>
<name>A0AAD6X2D3_9AGAR</name>
<feature type="chain" id="PRO_5042255287" evidence="1">
    <location>
        <begin position="18"/>
        <end position="160"/>
    </location>
</feature>
<sequence>MTPFILMLLAFLNLSQAIAVPLQRREVSGISGCDVNGTIQLSDTTAGVQTKLSSLNFLSGLNSEGDQRAFFTAQLSLLDALPPISKIFALNIIPNPNSPAPANSTQVILSALQDTNSTLATILTNKFASSNANDTVFLADATKLLATAISVASNLSCTTI</sequence>
<organism evidence="2 3">
    <name type="scientific">Mycena alexandri</name>
    <dbReference type="NCBI Taxonomy" id="1745969"/>
    <lineage>
        <taxon>Eukaryota</taxon>
        <taxon>Fungi</taxon>
        <taxon>Dikarya</taxon>
        <taxon>Basidiomycota</taxon>
        <taxon>Agaricomycotina</taxon>
        <taxon>Agaricomycetes</taxon>
        <taxon>Agaricomycetidae</taxon>
        <taxon>Agaricales</taxon>
        <taxon>Marasmiineae</taxon>
        <taxon>Mycenaceae</taxon>
        <taxon>Mycena</taxon>
    </lineage>
</organism>
<dbReference type="EMBL" id="JARJCM010000043">
    <property type="protein sequence ID" value="KAJ7036383.1"/>
    <property type="molecule type" value="Genomic_DNA"/>
</dbReference>